<dbReference type="Pfam" id="PF12697">
    <property type="entry name" value="Abhydrolase_6"/>
    <property type="match status" value="1"/>
</dbReference>
<dbReference type="EMBL" id="JADIKD010000006">
    <property type="protein sequence ID" value="MFK2916080.1"/>
    <property type="molecule type" value="Genomic_DNA"/>
</dbReference>
<protein>
    <submittedName>
        <fullName evidence="2">Alpha/beta hydrolase</fullName>
    </submittedName>
</protein>
<name>A0ABW8JZK1_9GAMM</name>
<organism evidence="2 3">
    <name type="scientific">Dyella koreensis</name>
    <dbReference type="NCBI Taxonomy" id="311235"/>
    <lineage>
        <taxon>Bacteria</taxon>
        <taxon>Pseudomonadati</taxon>
        <taxon>Pseudomonadota</taxon>
        <taxon>Gammaproteobacteria</taxon>
        <taxon>Lysobacterales</taxon>
        <taxon>Rhodanobacteraceae</taxon>
        <taxon>Dyella</taxon>
    </lineage>
</organism>
<sequence>MIGGAIDSWLTHLSARKLQHSHGKSLPTRFIDTPVGAVRTYDSGSAKPCVVMVPDGPNVIEHYAALIDRLAQEWRVVCFDMPGFGHSLPQRSYTHSLDQGAQAVLGVLDSLGIEHTTLAFSCANGFYALRAAKLAPARVSHLLLSQTPSLAAMHAWTARVIPKPLRMPVVGQVAAWIFRNKAASSWYGAALPRTTDPQPLRMKALDALESGACFCLAGVVQGLAKEQMASLCGVTTPCTMIWGEQDRSHRQTDPCSLHACVPHAEIVRFADCGHFPDIEQPERFADVLMSRMTNGA</sequence>
<feature type="domain" description="AB hydrolase-1" evidence="1">
    <location>
        <begin position="50"/>
        <end position="287"/>
    </location>
</feature>
<proteinExistence type="predicted"/>
<dbReference type="PANTHER" id="PTHR46438:SF11">
    <property type="entry name" value="LIPASE-RELATED"/>
    <property type="match status" value="1"/>
</dbReference>
<dbReference type="RefSeq" id="WP_379984736.1">
    <property type="nucleotide sequence ID" value="NZ_JADIKD010000006.1"/>
</dbReference>
<gene>
    <name evidence="2" type="ORF">ISS97_02290</name>
</gene>
<dbReference type="InterPro" id="IPR000073">
    <property type="entry name" value="AB_hydrolase_1"/>
</dbReference>
<dbReference type="InterPro" id="IPR029058">
    <property type="entry name" value="AB_hydrolase_fold"/>
</dbReference>
<evidence type="ECO:0000313" key="2">
    <source>
        <dbReference type="EMBL" id="MFK2916080.1"/>
    </source>
</evidence>
<dbReference type="Gene3D" id="3.40.50.1820">
    <property type="entry name" value="alpha/beta hydrolase"/>
    <property type="match status" value="1"/>
</dbReference>
<accession>A0ABW8JZK1</accession>
<keyword evidence="3" id="KW-1185">Reference proteome</keyword>
<comment type="caution">
    <text evidence="2">The sequence shown here is derived from an EMBL/GenBank/DDBJ whole genome shotgun (WGS) entry which is preliminary data.</text>
</comment>
<dbReference type="Proteomes" id="UP001620408">
    <property type="component" value="Unassembled WGS sequence"/>
</dbReference>
<dbReference type="PANTHER" id="PTHR46438">
    <property type="entry name" value="ALPHA/BETA-HYDROLASES SUPERFAMILY PROTEIN"/>
    <property type="match status" value="1"/>
</dbReference>
<reference evidence="2 3" key="1">
    <citation type="submission" date="2020-10" db="EMBL/GenBank/DDBJ databases">
        <title>Phylogeny of dyella-like bacteria.</title>
        <authorList>
            <person name="Fu J."/>
        </authorList>
    </citation>
    <scope>NUCLEOTIDE SEQUENCE [LARGE SCALE GENOMIC DNA]</scope>
    <source>
        <strain evidence="2 3">BB4</strain>
    </source>
</reference>
<evidence type="ECO:0000313" key="3">
    <source>
        <dbReference type="Proteomes" id="UP001620408"/>
    </source>
</evidence>
<dbReference type="SUPFAM" id="SSF53474">
    <property type="entry name" value="alpha/beta-Hydrolases"/>
    <property type="match status" value="1"/>
</dbReference>
<dbReference type="GO" id="GO:0016787">
    <property type="term" value="F:hydrolase activity"/>
    <property type="evidence" value="ECO:0007669"/>
    <property type="project" value="UniProtKB-KW"/>
</dbReference>
<keyword evidence="2" id="KW-0378">Hydrolase</keyword>
<evidence type="ECO:0000259" key="1">
    <source>
        <dbReference type="Pfam" id="PF12697"/>
    </source>
</evidence>